<comment type="caution">
    <text evidence="3">The sequence shown here is derived from an EMBL/GenBank/DDBJ whole genome shotgun (WGS) entry which is preliminary data.</text>
</comment>
<feature type="coiled-coil region" evidence="1">
    <location>
        <begin position="410"/>
        <end position="444"/>
    </location>
</feature>
<dbReference type="PANTHER" id="PTHR32432:SF3">
    <property type="entry name" value="ETHANOLAMINE UTILIZATION PROTEIN EUTJ"/>
    <property type="match status" value="1"/>
</dbReference>
<feature type="transmembrane region" description="Helical" evidence="2">
    <location>
        <begin position="377"/>
        <end position="398"/>
    </location>
</feature>
<proteinExistence type="predicted"/>
<name>A0AAE4ANJ8_9BACT</name>
<dbReference type="CDD" id="cd24049">
    <property type="entry name" value="ASKHA_NBD_PilM"/>
    <property type="match status" value="1"/>
</dbReference>
<dbReference type="InterPro" id="IPR005883">
    <property type="entry name" value="PilM"/>
</dbReference>
<dbReference type="AlphaFoldDB" id="A0AAE4ANJ8"/>
<dbReference type="InterPro" id="IPR050696">
    <property type="entry name" value="FtsA/MreB"/>
</dbReference>
<keyword evidence="2" id="KW-1133">Transmembrane helix</keyword>
<dbReference type="Gene3D" id="3.30.420.40">
    <property type="match status" value="2"/>
</dbReference>
<organism evidence="3 4">
    <name type="scientific">Oligosphaera ethanolica</name>
    <dbReference type="NCBI Taxonomy" id="760260"/>
    <lineage>
        <taxon>Bacteria</taxon>
        <taxon>Pseudomonadati</taxon>
        <taxon>Lentisphaerota</taxon>
        <taxon>Oligosphaeria</taxon>
        <taxon>Oligosphaerales</taxon>
        <taxon>Oligosphaeraceae</taxon>
        <taxon>Oligosphaera</taxon>
    </lineage>
</organism>
<evidence type="ECO:0000313" key="3">
    <source>
        <dbReference type="EMBL" id="MDQ0288988.1"/>
    </source>
</evidence>
<dbReference type="InterPro" id="IPR043129">
    <property type="entry name" value="ATPase_NBD"/>
</dbReference>
<reference evidence="3" key="1">
    <citation type="submission" date="2023-07" db="EMBL/GenBank/DDBJ databases">
        <title>Genomic Encyclopedia of Type Strains, Phase IV (KMG-IV): sequencing the most valuable type-strain genomes for metagenomic binning, comparative biology and taxonomic classification.</title>
        <authorList>
            <person name="Goeker M."/>
        </authorList>
    </citation>
    <scope>NUCLEOTIDE SEQUENCE</scope>
    <source>
        <strain evidence="3">DSM 24202</strain>
    </source>
</reference>
<gene>
    <name evidence="3" type="ORF">J3R75_001095</name>
</gene>
<evidence type="ECO:0000256" key="1">
    <source>
        <dbReference type="SAM" id="Coils"/>
    </source>
</evidence>
<dbReference type="Pfam" id="PF11104">
    <property type="entry name" value="PilM_2"/>
    <property type="match status" value="1"/>
</dbReference>
<keyword evidence="4" id="KW-1185">Reference proteome</keyword>
<dbReference type="NCBIfam" id="TIGR01175">
    <property type="entry name" value="pilM"/>
    <property type="match status" value="1"/>
</dbReference>
<dbReference type="Proteomes" id="UP001238163">
    <property type="component" value="Unassembled WGS sequence"/>
</dbReference>
<keyword evidence="2" id="KW-0812">Transmembrane</keyword>
<evidence type="ECO:0000313" key="4">
    <source>
        <dbReference type="Proteomes" id="UP001238163"/>
    </source>
</evidence>
<keyword evidence="2" id="KW-0472">Membrane</keyword>
<dbReference type="PANTHER" id="PTHR32432">
    <property type="entry name" value="CELL DIVISION PROTEIN FTSA-RELATED"/>
    <property type="match status" value="1"/>
</dbReference>
<dbReference type="EMBL" id="JAUSVL010000001">
    <property type="protein sequence ID" value="MDQ0288988.1"/>
    <property type="molecule type" value="Genomic_DNA"/>
</dbReference>
<protein>
    <submittedName>
        <fullName evidence="3">Type IV pilus assembly protein PilM</fullName>
    </submittedName>
</protein>
<dbReference type="SUPFAM" id="SSF53067">
    <property type="entry name" value="Actin-like ATPase domain"/>
    <property type="match status" value="1"/>
</dbReference>
<evidence type="ECO:0000256" key="2">
    <source>
        <dbReference type="SAM" id="Phobius"/>
    </source>
</evidence>
<dbReference type="Gene3D" id="3.30.1490.300">
    <property type="match status" value="1"/>
</dbReference>
<sequence>MAHDRILAIDIGATSIKLCEFEYASSGEVRLALFAHREYEEELSEGTRMGVVAGLLRQMLAEGGFTARKAMICMSGQSALTRFSRLPAMNYDRKQIKQLAEYEAIQNIPFAVSEVIWDYQLIASENAENIDVMSVVIKNEIVEQFTAAVQMVGCIPILVDVAPAACYNAVRANAIGDNECVVVLNIGGRSSNLIFAEGDHFFARTIPIAGHAITQQIAKEFGIGLPEAEELKRRHGFVALGGAYAEPESETAANVSKIIRNVMARLHGEIARSINVYRAQQKGSRPVRMYLTGGSSILSYCDVFFSEKLGIPVEYLNPFQVVTLLPSVDRNRLQEVAHMFSEAIGLGMRYASSCPIELSLIPETIRRQQNFDKKKPYFVFSMIAGLMILGVVAYGVSVRGTIFEQTKRELEKLQIENKPTLARIEEARNKARQKEDQYQAVSDLLLQQAKWPVILNEINRIKPNNLWLSSIKPIYGEVKAFVPVSAADTAPGAMDGGMFGPMDGGMFGPMDGGMMDGAMLGGEAVALGKMTTVGGLEIVGYSVMPDKGPVSFSIGDEIPLPFTVDKPEEPDAVPADGSDAAAPLTNNDKIARAMRQAGSTPELAFEAALRQSQLFSADPQMTVLKIYRSATTVKNISTFIIQVKFTMPVEFYEVTARAGRTGGMGGGMGGGNF</sequence>
<keyword evidence="1" id="KW-0175">Coiled coil</keyword>
<dbReference type="RefSeq" id="WP_307260329.1">
    <property type="nucleotide sequence ID" value="NZ_JAUSVL010000001.1"/>
</dbReference>
<accession>A0AAE4ANJ8</accession>